<reference evidence="1" key="1">
    <citation type="submission" date="2023-04" db="EMBL/GenBank/DDBJ databases">
        <title>Ambrosiozyma monospora NBRC 10751.</title>
        <authorList>
            <person name="Ichikawa N."/>
            <person name="Sato H."/>
            <person name="Tonouchi N."/>
        </authorList>
    </citation>
    <scope>NUCLEOTIDE SEQUENCE</scope>
    <source>
        <strain evidence="1">NBRC 10751</strain>
    </source>
</reference>
<keyword evidence="2" id="KW-1185">Reference proteome</keyword>
<dbReference type="EMBL" id="BSXS01008571">
    <property type="protein sequence ID" value="GME92966.1"/>
    <property type="molecule type" value="Genomic_DNA"/>
</dbReference>
<dbReference type="Proteomes" id="UP001165064">
    <property type="component" value="Unassembled WGS sequence"/>
</dbReference>
<organism evidence="1 2">
    <name type="scientific">Ambrosiozyma monospora</name>
    <name type="common">Yeast</name>
    <name type="synonym">Endomycopsis monosporus</name>
    <dbReference type="NCBI Taxonomy" id="43982"/>
    <lineage>
        <taxon>Eukaryota</taxon>
        <taxon>Fungi</taxon>
        <taxon>Dikarya</taxon>
        <taxon>Ascomycota</taxon>
        <taxon>Saccharomycotina</taxon>
        <taxon>Pichiomycetes</taxon>
        <taxon>Pichiales</taxon>
        <taxon>Pichiaceae</taxon>
        <taxon>Ambrosiozyma</taxon>
    </lineage>
</organism>
<sequence length="144" mass="16587">MQHPTNSIIKQFFTLAGGGMNAISIASLTRNAQGPNHDSNYEVETKDKDWIRPRTRTDQWDKHLAVRDLRLTGSFRGQAANAEAHESFETNSVAFASNVQKPWVLRKHIIMKNTPSKWFKKYNPERDLYYEGIKEDYLKGMSKA</sequence>
<proteinExistence type="predicted"/>
<name>A0ACB5TQR5_AMBMO</name>
<comment type="caution">
    <text evidence="1">The sequence shown here is derived from an EMBL/GenBank/DDBJ whole genome shotgun (WGS) entry which is preliminary data.</text>
</comment>
<protein>
    <submittedName>
        <fullName evidence="1">Unnamed protein product</fullName>
    </submittedName>
</protein>
<evidence type="ECO:0000313" key="1">
    <source>
        <dbReference type="EMBL" id="GME92966.1"/>
    </source>
</evidence>
<gene>
    <name evidence="1" type="ORF">Amon02_000920800</name>
</gene>
<evidence type="ECO:0000313" key="2">
    <source>
        <dbReference type="Proteomes" id="UP001165064"/>
    </source>
</evidence>
<accession>A0ACB5TQR5</accession>